<name>A0A5B7GZU7_PORTR</name>
<organism evidence="2 3">
    <name type="scientific">Portunus trituberculatus</name>
    <name type="common">Swimming crab</name>
    <name type="synonym">Neptunus trituberculatus</name>
    <dbReference type="NCBI Taxonomy" id="210409"/>
    <lineage>
        <taxon>Eukaryota</taxon>
        <taxon>Metazoa</taxon>
        <taxon>Ecdysozoa</taxon>
        <taxon>Arthropoda</taxon>
        <taxon>Crustacea</taxon>
        <taxon>Multicrustacea</taxon>
        <taxon>Malacostraca</taxon>
        <taxon>Eumalacostraca</taxon>
        <taxon>Eucarida</taxon>
        <taxon>Decapoda</taxon>
        <taxon>Pleocyemata</taxon>
        <taxon>Brachyura</taxon>
        <taxon>Eubrachyura</taxon>
        <taxon>Portunoidea</taxon>
        <taxon>Portunidae</taxon>
        <taxon>Portuninae</taxon>
        <taxon>Portunus</taxon>
    </lineage>
</organism>
<dbReference type="AlphaFoldDB" id="A0A5B7GZU7"/>
<keyword evidence="1" id="KW-0812">Transmembrane</keyword>
<keyword evidence="1" id="KW-1133">Transmembrane helix</keyword>
<comment type="caution">
    <text evidence="2">The sequence shown here is derived from an EMBL/GenBank/DDBJ whole genome shotgun (WGS) entry which is preliminary data.</text>
</comment>
<evidence type="ECO:0000313" key="3">
    <source>
        <dbReference type="Proteomes" id="UP000324222"/>
    </source>
</evidence>
<keyword evidence="3" id="KW-1185">Reference proteome</keyword>
<evidence type="ECO:0000313" key="2">
    <source>
        <dbReference type="EMBL" id="MPC62895.1"/>
    </source>
</evidence>
<dbReference type="EMBL" id="VSRR010020176">
    <property type="protein sequence ID" value="MPC62895.1"/>
    <property type="molecule type" value="Genomic_DNA"/>
</dbReference>
<evidence type="ECO:0000256" key="1">
    <source>
        <dbReference type="SAM" id="Phobius"/>
    </source>
</evidence>
<dbReference type="Proteomes" id="UP000324222">
    <property type="component" value="Unassembled WGS sequence"/>
</dbReference>
<sequence>MLWGCGESWRPLKVSLCHRCGSCQRVLPVLQAGARQTKGGHGAARSRYTSLLGGPVSPGGPYRPHSCPVFLRPAHTSETVTGKVVVVEQCLDVAWPSSHLAASFHLFRFISLVNYHVFSYAPSLTHFVYLVHCFVFVFFFLGVCWGSVGCVSQPLVPHRSGMRR</sequence>
<reference evidence="2 3" key="1">
    <citation type="submission" date="2019-05" db="EMBL/GenBank/DDBJ databases">
        <title>Another draft genome of Portunus trituberculatus and its Hox gene families provides insights of decapod evolution.</title>
        <authorList>
            <person name="Jeong J.-H."/>
            <person name="Song I."/>
            <person name="Kim S."/>
            <person name="Choi T."/>
            <person name="Kim D."/>
            <person name="Ryu S."/>
            <person name="Kim W."/>
        </authorList>
    </citation>
    <scope>NUCLEOTIDE SEQUENCE [LARGE SCALE GENOMIC DNA]</scope>
    <source>
        <tissue evidence="2">Muscle</tissue>
    </source>
</reference>
<feature type="transmembrane region" description="Helical" evidence="1">
    <location>
        <begin position="129"/>
        <end position="156"/>
    </location>
</feature>
<proteinExistence type="predicted"/>
<keyword evidence="1" id="KW-0472">Membrane</keyword>
<protein>
    <submittedName>
        <fullName evidence="2">Uncharacterized protein</fullName>
    </submittedName>
</protein>
<accession>A0A5B7GZU7</accession>
<gene>
    <name evidence="2" type="ORF">E2C01_056985</name>
</gene>